<evidence type="ECO:0000313" key="11">
    <source>
        <dbReference type="Proteomes" id="UP001156703"/>
    </source>
</evidence>
<reference evidence="11" key="1">
    <citation type="journal article" date="2019" name="Int. J. Syst. Evol. Microbiol.">
        <title>The Global Catalogue of Microorganisms (GCM) 10K type strain sequencing project: providing services to taxonomists for standard genome sequencing and annotation.</title>
        <authorList>
            <consortium name="The Broad Institute Genomics Platform"/>
            <consortium name="The Broad Institute Genome Sequencing Center for Infectious Disease"/>
            <person name="Wu L."/>
            <person name="Ma J."/>
        </authorList>
    </citation>
    <scope>NUCLEOTIDE SEQUENCE [LARGE SCALE GENOMIC DNA]</scope>
    <source>
        <strain evidence="11">NBRC 102146</strain>
    </source>
</reference>
<keyword evidence="7" id="KW-0234">DNA repair</keyword>
<gene>
    <name evidence="10" type="ORF">GCM10007925_21630</name>
</gene>
<keyword evidence="5" id="KW-0408">Iron</keyword>
<dbReference type="Gene3D" id="3.40.470.10">
    <property type="entry name" value="Uracil-DNA glycosylase-like domain"/>
    <property type="match status" value="1"/>
</dbReference>
<dbReference type="InterPro" id="IPR036895">
    <property type="entry name" value="Uracil-DNA_glycosylase-like_sf"/>
</dbReference>
<evidence type="ECO:0000256" key="6">
    <source>
        <dbReference type="ARBA" id="ARBA00023014"/>
    </source>
</evidence>
<accession>A0ABQ5Z9X4</accession>
<evidence type="ECO:0000256" key="3">
    <source>
        <dbReference type="ARBA" id="ARBA00022763"/>
    </source>
</evidence>
<evidence type="ECO:0000256" key="4">
    <source>
        <dbReference type="ARBA" id="ARBA00022801"/>
    </source>
</evidence>
<evidence type="ECO:0000256" key="2">
    <source>
        <dbReference type="ARBA" id="ARBA00022723"/>
    </source>
</evidence>
<name>A0ABQ5Z9X4_9SPHN</name>
<evidence type="ECO:0000256" key="1">
    <source>
        <dbReference type="ARBA" id="ARBA00022485"/>
    </source>
</evidence>
<feature type="compositionally biased region" description="Basic and acidic residues" evidence="8">
    <location>
        <begin position="38"/>
        <end position="49"/>
    </location>
</feature>
<dbReference type="SMART" id="SM00986">
    <property type="entry name" value="UDG"/>
    <property type="match status" value="1"/>
</dbReference>
<feature type="compositionally biased region" description="Low complexity" evidence="8">
    <location>
        <begin position="56"/>
        <end position="65"/>
    </location>
</feature>
<keyword evidence="11" id="KW-1185">Reference proteome</keyword>
<dbReference type="Proteomes" id="UP001156703">
    <property type="component" value="Unassembled WGS sequence"/>
</dbReference>
<dbReference type="SMART" id="SM00987">
    <property type="entry name" value="UreE_C"/>
    <property type="match status" value="1"/>
</dbReference>
<feature type="region of interest" description="Disordered" evidence="8">
    <location>
        <begin position="38"/>
        <end position="85"/>
    </location>
</feature>
<evidence type="ECO:0000256" key="5">
    <source>
        <dbReference type="ARBA" id="ARBA00023004"/>
    </source>
</evidence>
<organism evidence="10 11">
    <name type="scientific">Sphingomonas astaxanthinifaciens DSM 22298</name>
    <dbReference type="NCBI Taxonomy" id="1123267"/>
    <lineage>
        <taxon>Bacteria</taxon>
        <taxon>Pseudomonadati</taxon>
        <taxon>Pseudomonadota</taxon>
        <taxon>Alphaproteobacteria</taxon>
        <taxon>Sphingomonadales</taxon>
        <taxon>Sphingomonadaceae</taxon>
        <taxon>Sphingomonas</taxon>
    </lineage>
</organism>
<dbReference type="SUPFAM" id="SSF52141">
    <property type="entry name" value="Uracil-DNA glycosylase-like"/>
    <property type="match status" value="1"/>
</dbReference>
<keyword evidence="6" id="KW-0411">Iron-sulfur</keyword>
<keyword evidence="2" id="KW-0479">Metal-binding</keyword>
<evidence type="ECO:0000259" key="9">
    <source>
        <dbReference type="SMART" id="SM00986"/>
    </source>
</evidence>
<dbReference type="Pfam" id="PF03167">
    <property type="entry name" value="UDG"/>
    <property type="match status" value="1"/>
</dbReference>
<comment type="caution">
    <text evidence="10">The sequence shown here is derived from an EMBL/GenBank/DDBJ whole genome shotgun (WGS) entry which is preliminary data.</text>
</comment>
<keyword evidence="1" id="KW-0004">4Fe-4S</keyword>
<proteinExistence type="predicted"/>
<dbReference type="InterPro" id="IPR005122">
    <property type="entry name" value="Uracil-DNA_glycosylase-like"/>
</dbReference>
<keyword evidence="3" id="KW-0227">DNA damage</keyword>
<protein>
    <submittedName>
        <fullName evidence="10">Uracil-DNA glycosylase</fullName>
    </submittedName>
</protein>
<dbReference type="PANTHER" id="PTHR33693">
    <property type="entry name" value="TYPE-5 URACIL-DNA GLYCOSYLASE"/>
    <property type="match status" value="1"/>
</dbReference>
<dbReference type="PANTHER" id="PTHR33693:SF1">
    <property type="entry name" value="TYPE-4 URACIL-DNA GLYCOSYLASE"/>
    <property type="match status" value="1"/>
</dbReference>
<keyword evidence="4" id="KW-0378">Hydrolase</keyword>
<evidence type="ECO:0000313" key="10">
    <source>
        <dbReference type="EMBL" id="GLR48447.1"/>
    </source>
</evidence>
<evidence type="ECO:0000256" key="8">
    <source>
        <dbReference type="SAM" id="MobiDB-lite"/>
    </source>
</evidence>
<feature type="domain" description="Uracil-DNA glycosylase-like" evidence="9">
    <location>
        <begin position="114"/>
        <end position="257"/>
    </location>
</feature>
<sequence>MLGMMDGRVDREGLGRAEAANLLAWWIEAGVDTAVGEAPRDWRAPRRSPENPVELTAEPTEEAATQSVPQTPSAPAGPLPQAGVERPDSLDAFHAWLAETADLPLFRAGAARALPHGPAGAEVMLVSGIPQSEDVEEGRPIGGAAYALTVRMLAAIGLAPEAAYVTALTCFSGTGTRFSASETDACRETILRQIALAAPKRLLLLGDAPAKLLIGQPMAQARGKLHRVGGVPAVVTFPPRHLLANPGHKALAWADLLLLMGEAR</sequence>
<evidence type="ECO:0000256" key="7">
    <source>
        <dbReference type="ARBA" id="ARBA00023204"/>
    </source>
</evidence>
<dbReference type="InterPro" id="IPR051536">
    <property type="entry name" value="UDG_Type-4/5"/>
</dbReference>
<dbReference type="EMBL" id="BSOO01000026">
    <property type="protein sequence ID" value="GLR48447.1"/>
    <property type="molecule type" value="Genomic_DNA"/>
</dbReference>